<dbReference type="PANTHER" id="PTHR22594:SF5">
    <property type="entry name" value="ASPARTATE--TRNA LIGASE, MITOCHONDRIAL"/>
    <property type="match status" value="1"/>
</dbReference>
<dbReference type="SUPFAM" id="SSF50249">
    <property type="entry name" value="Nucleic acid-binding proteins"/>
    <property type="match status" value="1"/>
</dbReference>
<evidence type="ECO:0000259" key="8">
    <source>
        <dbReference type="PROSITE" id="PS50862"/>
    </source>
</evidence>
<keyword evidence="2 7" id="KW-0436">Ligase</keyword>
<dbReference type="InterPro" id="IPR004524">
    <property type="entry name" value="Asp-tRNA-ligase_1"/>
</dbReference>
<comment type="subcellular location">
    <subcellularLocation>
        <location evidence="7">Cytoplasm</location>
    </subcellularLocation>
</comment>
<name>A0ABY7BL95_9FIRM</name>
<feature type="binding site" evidence="7">
    <location>
        <begin position="229"/>
        <end position="231"/>
    </location>
    <ligand>
        <name>ATP</name>
        <dbReference type="ChEBI" id="CHEBI:30616"/>
    </ligand>
</feature>
<evidence type="ECO:0000313" key="10">
    <source>
        <dbReference type="Proteomes" id="UP001164909"/>
    </source>
</evidence>
<dbReference type="EC" id="6.1.1.12" evidence="7"/>
<reference evidence="9" key="1">
    <citation type="submission" date="2022-12" db="EMBL/GenBank/DDBJ databases">
        <authorList>
            <person name="Bing R.G."/>
            <person name="Willard D.J."/>
            <person name="Manesh M.J.H."/>
            <person name="Laemthong T."/>
            <person name="Crosby J.R."/>
            <person name="Kelly R.M."/>
        </authorList>
    </citation>
    <scope>NUCLEOTIDE SEQUENCE</scope>
    <source>
        <strain evidence="9">DSM 8990</strain>
    </source>
</reference>
<keyword evidence="6 7" id="KW-0030">Aminoacyl-tRNA synthetase</keyword>
<dbReference type="InterPro" id="IPR002312">
    <property type="entry name" value="Asp/Asn-tRNA-synth_IIb"/>
</dbReference>
<feature type="binding site" evidence="7">
    <location>
        <position position="229"/>
    </location>
    <ligand>
        <name>L-aspartate</name>
        <dbReference type="ChEBI" id="CHEBI:29991"/>
    </ligand>
</feature>
<proteinExistence type="inferred from homology"/>
<dbReference type="InterPro" id="IPR045864">
    <property type="entry name" value="aa-tRNA-synth_II/BPL/LPL"/>
</dbReference>
<dbReference type="HAMAP" id="MF_00044">
    <property type="entry name" value="Asp_tRNA_synth_type1"/>
    <property type="match status" value="1"/>
</dbReference>
<protein>
    <recommendedName>
        <fullName evidence="7">Aspartate--tRNA ligase</fullName>
        <ecNumber evidence="7">6.1.1.12</ecNumber>
    </recommendedName>
    <alternativeName>
        <fullName evidence="7">Aspartyl-tRNA synthetase</fullName>
        <shortName evidence="7">AspRS</shortName>
    </alternativeName>
</protein>
<dbReference type="SUPFAM" id="SSF55261">
    <property type="entry name" value="GAD domain-like"/>
    <property type="match status" value="1"/>
</dbReference>
<accession>A0ABY7BL95</accession>
<evidence type="ECO:0000256" key="6">
    <source>
        <dbReference type="ARBA" id="ARBA00023146"/>
    </source>
</evidence>
<dbReference type="Gene3D" id="3.30.1360.30">
    <property type="entry name" value="GAD-like domain"/>
    <property type="match status" value="1"/>
</dbReference>
<dbReference type="Gene3D" id="3.30.930.10">
    <property type="entry name" value="Bira Bifunctional Protein, Domain 2"/>
    <property type="match status" value="1"/>
</dbReference>
<feature type="region of interest" description="Aspartate" evidence="7">
    <location>
        <begin position="207"/>
        <end position="210"/>
    </location>
</feature>
<keyword evidence="4 7" id="KW-0067">ATP-binding</keyword>
<dbReference type="GO" id="GO:0004815">
    <property type="term" value="F:aspartate-tRNA ligase activity"/>
    <property type="evidence" value="ECO:0007669"/>
    <property type="project" value="UniProtKB-EC"/>
</dbReference>
<evidence type="ECO:0000313" key="9">
    <source>
        <dbReference type="EMBL" id="WAM33595.1"/>
    </source>
</evidence>
<comment type="function">
    <text evidence="7">Catalyzes the attachment of L-aspartate to tRNA(Asp) in a two-step reaction: L-aspartate is first activated by ATP to form Asp-AMP and then transferred to the acceptor end of tRNA(Asp).</text>
</comment>
<feature type="binding site" evidence="7">
    <location>
        <position position="238"/>
    </location>
    <ligand>
        <name>ATP</name>
        <dbReference type="ChEBI" id="CHEBI:30616"/>
    </ligand>
</feature>
<comment type="catalytic activity">
    <reaction evidence="7">
        <text>tRNA(Asp) + L-aspartate + ATP = L-aspartyl-tRNA(Asp) + AMP + diphosphate</text>
        <dbReference type="Rhea" id="RHEA:19649"/>
        <dbReference type="Rhea" id="RHEA-COMP:9660"/>
        <dbReference type="Rhea" id="RHEA-COMP:9678"/>
        <dbReference type="ChEBI" id="CHEBI:29991"/>
        <dbReference type="ChEBI" id="CHEBI:30616"/>
        <dbReference type="ChEBI" id="CHEBI:33019"/>
        <dbReference type="ChEBI" id="CHEBI:78442"/>
        <dbReference type="ChEBI" id="CHEBI:78516"/>
        <dbReference type="ChEBI" id="CHEBI:456215"/>
        <dbReference type="EC" id="6.1.1.12"/>
    </reaction>
</comment>
<keyword evidence="5 7" id="KW-0648">Protein biosynthesis</keyword>
<dbReference type="PRINTS" id="PR01042">
    <property type="entry name" value="TRNASYNTHASP"/>
</dbReference>
<feature type="binding site" evidence="7">
    <location>
        <position position="491"/>
    </location>
    <ligand>
        <name>ATP</name>
        <dbReference type="ChEBI" id="CHEBI:30616"/>
    </ligand>
</feature>
<dbReference type="EMBL" id="CP113865">
    <property type="protein sequence ID" value="WAM33595.1"/>
    <property type="molecule type" value="Genomic_DNA"/>
</dbReference>
<evidence type="ECO:0000256" key="2">
    <source>
        <dbReference type="ARBA" id="ARBA00022598"/>
    </source>
</evidence>
<dbReference type="PANTHER" id="PTHR22594">
    <property type="entry name" value="ASPARTYL/LYSYL-TRNA SYNTHETASE"/>
    <property type="match status" value="1"/>
</dbReference>
<dbReference type="Pfam" id="PF00152">
    <property type="entry name" value="tRNA-synt_2"/>
    <property type="match status" value="1"/>
</dbReference>
<dbReference type="InterPro" id="IPR047089">
    <property type="entry name" value="Asp-tRNA-ligase_1_N"/>
</dbReference>
<sequence>MFLESIKGFKRTKYCGEVSLEDVGKEVVLTGWVDTRRDLGGIIFVDLRDRTGIVQVVFDEKMGEELLDRADSLRSEYCIGVRGIVEKRPPETINPKIKTGEVEVWAKELRIFSRSETPPFPIEEGINVNEAVRLKYRYLDLRRPDMQRNLMFRHKLYQVVRNFLSQNGFVEIETPMLTKSTPEGARDYLVPSRIFPGKFFALPQSPQLFKQLLMVAGFDRYFQIVKCFRDEDLRADRQPEFTQIDIEMSFVDVDDVIEINERLLQTIFREMLGIDLKLPLPRLTYKEAMERFGSDKPDTRFGMELVNLTDIAKNCEFKVFSDAANKGGSVRAINAKGCAEKFSRREIDALVEYAKNFGAKGLAWIAVESDGLKSPIVKFLKEEEINEILKRLDAQVGDLLLFSADRDELVFDVLGNLRLEIARKLNLLDKTKFNLLWVTEFPLFEYSEEEGRYVAKHHPFTSPMDEDIDFLETDPARVRSKAYDIVLNGTEIGGGSIRIHSTDLQKRMFRALGFTEERAQDRFGFLLEAFKYGTPPHGGIAYGFDRLCMLLLGLDSIRDTIAFPKVKDSSCPLTDAPSEVEPKQLRELHIKVDVVKG</sequence>
<dbReference type="InterPro" id="IPR047090">
    <property type="entry name" value="AspRS_core"/>
</dbReference>
<comment type="subunit">
    <text evidence="7">Homodimer.</text>
</comment>
<dbReference type="Pfam" id="PF02938">
    <property type="entry name" value="GAD"/>
    <property type="match status" value="1"/>
</dbReference>
<evidence type="ECO:0000256" key="1">
    <source>
        <dbReference type="ARBA" id="ARBA00006303"/>
    </source>
</evidence>
<dbReference type="InterPro" id="IPR006195">
    <property type="entry name" value="aa-tRNA-synth_II"/>
</dbReference>
<comment type="caution">
    <text evidence="7">Lacks conserved residue(s) required for the propagation of feature annotation.</text>
</comment>
<dbReference type="Proteomes" id="UP001164909">
    <property type="component" value="Chromosome"/>
</dbReference>
<dbReference type="InterPro" id="IPR029351">
    <property type="entry name" value="GAD_dom"/>
</dbReference>
<dbReference type="InterPro" id="IPR004365">
    <property type="entry name" value="NA-bd_OB_tRNA"/>
</dbReference>
<comment type="similarity">
    <text evidence="1 7">Belongs to the class-II aminoacyl-tRNA synthetase family. Type 1 subfamily.</text>
</comment>
<keyword evidence="3 7" id="KW-0547">Nucleotide-binding</keyword>
<feature type="binding site" evidence="7">
    <location>
        <position position="183"/>
    </location>
    <ligand>
        <name>L-aspartate</name>
        <dbReference type="ChEBI" id="CHEBI:29991"/>
    </ligand>
</feature>
<feature type="binding site" evidence="7">
    <location>
        <position position="457"/>
    </location>
    <ligand>
        <name>L-aspartate</name>
        <dbReference type="ChEBI" id="CHEBI:29991"/>
    </ligand>
</feature>
<dbReference type="Gene3D" id="2.40.50.140">
    <property type="entry name" value="Nucleic acid-binding proteins"/>
    <property type="match status" value="1"/>
</dbReference>
<dbReference type="Pfam" id="PF01336">
    <property type="entry name" value="tRNA_anti-codon"/>
    <property type="match status" value="1"/>
</dbReference>
<evidence type="ECO:0000256" key="7">
    <source>
        <dbReference type="HAMAP-Rule" id="MF_00044"/>
    </source>
</evidence>
<dbReference type="SUPFAM" id="SSF55681">
    <property type="entry name" value="Class II aaRS and biotin synthetases"/>
    <property type="match status" value="1"/>
</dbReference>
<evidence type="ECO:0000256" key="3">
    <source>
        <dbReference type="ARBA" id="ARBA00022741"/>
    </source>
</evidence>
<feature type="binding site" evidence="7">
    <location>
        <position position="498"/>
    </location>
    <ligand>
        <name>L-aspartate</name>
        <dbReference type="ChEBI" id="CHEBI:29991"/>
    </ligand>
</feature>
<dbReference type="NCBIfam" id="NF001750">
    <property type="entry name" value="PRK00476.1"/>
    <property type="match status" value="1"/>
</dbReference>
<evidence type="ECO:0000256" key="5">
    <source>
        <dbReference type="ARBA" id="ARBA00022917"/>
    </source>
</evidence>
<feature type="domain" description="Aminoacyl-transfer RNA synthetases class-II family profile" evidence="8">
    <location>
        <begin position="153"/>
        <end position="564"/>
    </location>
</feature>
<keyword evidence="7" id="KW-0963">Cytoplasm</keyword>
<evidence type="ECO:0000256" key="4">
    <source>
        <dbReference type="ARBA" id="ARBA00022840"/>
    </source>
</evidence>
<keyword evidence="10" id="KW-1185">Reference proteome</keyword>
<dbReference type="InterPro" id="IPR012340">
    <property type="entry name" value="NA-bd_OB-fold"/>
</dbReference>
<dbReference type="InterPro" id="IPR004115">
    <property type="entry name" value="GAD-like_sf"/>
</dbReference>
<dbReference type="CDD" id="cd00777">
    <property type="entry name" value="AspRS_core"/>
    <property type="match status" value="1"/>
</dbReference>
<dbReference type="InterPro" id="IPR004364">
    <property type="entry name" value="Aa-tRNA-synt_II"/>
</dbReference>
<dbReference type="NCBIfam" id="TIGR00459">
    <property type="entry name" value="aspS_bact"/>
    <property type="match status" value="1"/>
</dbReference>
<feature type="binding site" evidence="7">
    <location>
        <begin position="543"/>
        <end position="546"/>
    </location>
    <ligand>
        <name>ATP</name>
        <dbReference type="ChEBI" id="CHEBI:30616"/>
    </ligand>
</feature>
<gene>
    <name evidence="7 9" type="primary">aspS</name>
    <name evidence="9" type="ORF">OTK00_002107</name>
</gene>
<dbReference type="PROSITE" id="PS50862">
    <property type="entry name" value="AA_TRNA_LIGASE_II"/>
    <property type="match status" value="1"/>
</dbReference>
<organism evidence="9 10">
    <name type="scientific">Caldicellulosiruptor morganii</name>
    <dbReference type="NCBI Taxonomy" id="1387555"/>
    <lineage>
        <taxon>Bacteria</taxon>
        <taxon>Bacillati</taxon>
        <taxon>Bacillota</taxon>
        <taxon>Bacillota incertae sedis</taxon>
        <taxon>Caldicellulosiruptorales</taxon>
        <taxon>Caldicellulosiruptoraceae</taxon>
        <taxon>Caldicellulosiruptor</taxon>
    </lineage>
</organism>
<dbReference type="CDD" id="cd04317">
    <property type="entry name" value="EcAspRS_like_N"/>
    <property type="match status" value="1"/>
</dbReference>